<reference evidence="2" key="10">
    <citation type="journal article" date="1994" name="Syst. Appl. Microbiol.">
        <title>Large deletions in class III gas vesicle-deficient mutants of Halobacterium halobium.</title>
        <authorList>
            <person name="Ng W.L."/>
            <person name="Arora P."/>
            <person name="DasSarma S."/>
        </authorList>
    </citation>
    <scope>NUCLEOTIDE SEQUENCE</scope>
    <source>
        <strain evidence="2">NRC-1</strain>
        <plasmid evidence="2">pNRC100</plasmid>
    </source>
</reference>
<evidence type="ECO:0000313" key="3">
    <source>
        <dbReference type="EMBL" id="DAC79486.1"/>
    </source>
</evidence>
<reference evidence="3" key="18">
    <citation type="journal article" date="2019" name="Microbiol. Resour. Announc.">
        <title>The genome of the Halobacterium salinarum type strain is closely related to that of the laboratory strains NRC-1 and R1.</title>
        <authorList>
            <person name="Pfeiffer F."/>
            <person name="Marchfelder A."/>
            <person name="Habermann B.H."/>
            <person name="Dyall-Smith M."/>
        </authorList>
    </citation>
    <scope>NUCLEOTIDE SEQUENCE</scope>
    <source>
        <strain evidence="3">NRC-1</strain>
        <plasmid evidence="3">pNRC100</plasmid>
    </source>
</reference>
<reference evidence="2" key="8">
    <citation type="journal article" date="1993" name="J. Bacteriol.">
        <title>Minimal replication origin of the 200-kilobase Halobacterium plasmid pNRC100.</title>
        <authorList>
            <person name="Ng W.L."/>
            <person name="DasSarma S."/>
        </authorList>
    </citation>
    <scope>NUCLEOTIDE SEQUENCE</scope>
    <source>
        <strain evidence="2">NRC-1</strain>
    </source>
</reference>
<reference evidence="2" key="1">
    <citation type="journal article" date="1987" name="Mol. Microbiol.">
        <title>A plasmid-encoded gas vesicle protein gene in a halophilic archaebacterium.</title>
        <authorList>
            <person name="DasSarma S."/>
            <person name="Damerval T."/>
            <person name="Jones J.G."/>
            <person name="Tandeau de Marsac N."/>
        </authorList>
    </citation>
    <scope>NUCLEOTIDE SEQUENCE</scope>
    <source>
        <strain evidence="2">NRC-1</strain>
    </source>
</reference>
<organism evidence="2 4">
    <name type="scientific">Halobacterium salinarum (strain ATCC 700922 / JCM 11081 / NRC-1)</name>
    <name type="common">Halobacterium halobium</name>
    <dbReference type="NCBI Taxonomy" id="64091"/>
    <lineage>
        <taxon>Archaea</taxon>
        <taxon>Methanobacteriati</taxon>
        <taxon>Methanobacteriota</taxon>
        <taxon>Stenosarchaea group</taxon>
        <taxon>Halobacteria</taxon>
        <taxon>Halobacteriales</taxon>
        <taxon>Halobacteriaceae</taxon>
        <taxon>Halobacterium</taxon>
        <taxon>Halobacterium salinarum NRC-34001</taxon>
    </lineage>
</organism>
<keyword evidence="4" id="KW-1185">Reference proteome</keyword>
<reference evidence="2" key="7">
    <citation type="journal article" date="1993" name="J. Bacteriol.">
        <title>The rightward gas vesicle operon in Halobacterium plasmid pNRC100: identification of the gvpA and gvpC gene products by use of antibody probes and genetic analysis of the region downstream of gvpC.</title>
        <authorList>
            <person name="Halladay J.T."/>
            <person name="Jones J.G."/>
            <person name="Lin F."/>
            <person name="MacDonald A.B."/>
            <person name="DasSarma S."/>
        </authorList>
    </citation>
    <scope>NUCLEOTIDE SEQUENCE</scope>
    <source>
        <strain evidence="2">NRC-1</strain>
    </source>
</reference>
<dbReference type="AlphaFoldDB" id="O59633"/>
<gene>
    <name evidence="3" type="ORF">VNG_7014</name>
</gene>
<evidence type="ECO:0000313" key="2">
    <source>
        <dbReference type="EMBL" id="AAC82798.1"/>
    </source>
</evidence>
<dbReference type="PIR" id="T08231">
    <property type="entry name" value="T08231"/>
</dbReference>
<reference evidence="2" key="11">
    <citation type="book" date="1995" name="ARCHAEA: A LABORATORY MANUAL - HALOPHILES: 253-255" publisher="Cold Spring Harbor Laboratory Press">
        <title>Natural plasmids and plasmid vectors of halophiles.</title>
        <authorList>
            <person name="DasSarma S."/>
            <person name="Robb F.T."/>
            <person name="Place A.R."/>
            <person name="Sowers K.R."/>
            <person name="Schreier H.J."/>
            <person name="DasSarma S. and Fleischmann"/>
            <person name="E.M."/>
        </authorList>
    </citation>
    <scope>NUCLEOTIDE SEQUENCE</scope>
    <source>
        <strain evidence="2">NRC-1</strain>
        <plasmid evidence="2">pNRC100</plasmid>
    </source>
</reference>
<feature type="compositionally biased region" description="Polar residues" evidence="1">
    <location>
        <begin position="9"/>
        <end position="50"/>
    </location>
</feature>
<reference evidence="3" key="17">
    <citation type="journal article" date="2015" name="Life">
        <title>A manual curation strategy to improve genome annotation: application to a set of haloarchael genomes.</title>
        <authorList>
            <person name="Pfeiffer F."/>
            <person name="Oesterhelt D."/>
        </authorList>
    </citation>
    <scope>NUCLEOTIDE SEQUENCE</scope>
    <source>
        <strain evidence="3">NRC-1</strain>
        <plasmid evidence="3">pNRC100</plasmid>
    </source>
</reference>
<dbReference type="KEGG" id="hal:AAC82798.1"/>
<evidence type="ECO:0000313" key="4">
    <source>
        <dbReference type="Proteomes" id="UP000000554"/>
    </source>
</evidence>
<geneLocation type="plasmid" evidence="2 4">
    <name>pNRC100</name>
</geneLocation>
<reference evidence="2" key="6">
    <citation type="journal article" date="1993" name="Experientia">
        <title>Identification and analysis of the gas vesicle gene cluster on an unstable plasmid of Halobacterium halobium.</title>
        <authorList>
            <person name="DasSarma S."/>
        </authorList>
    </citation>
    <scope>NUCLEOTIDE SEQUENCE</scope>
    <source>
        <strain evidence="2">NRC-1</strain>
    </source>
</reference>
<reference evidence="2" key="2">
    <citation type="journal article" date="1989" name="Nucleic Acids Res.">
        <title>Analysis of insertion mutants reveals two new genes in the pNRC100 gas vesicle gene cluster of Halobacterium halobium.</title>
        <authorList>
            <person name="Jones J.G."/>
            <person name="Hackett N.R."/>
            <person name="Halladay J.T."/>
            <person name="Scothorn D.J."/>
            <person name="Yang C.F."/>
            <person name="Ng W.L."/>
            <person name="DasSarma S."/>
        </authorList>
    </citation>
    <scope>NUCLEOTIDE SEQUENCE</scope>
    <source>
        <strain evidence="2">NRC-1</strain>
    </source>
</reference>
<accession>O59633</accession>
<reference evidence="3" key="16">
    <citation type="journal article" date="2008" name="Genomics">
        <title>Evolution in the laboratory: the genome of Halobacterium salinarum strain R1 compared to that of strain NRC-1.</title>
        <authorList>
            <person name="Pfeiffer F."/>
            <person name="Schuster S.C."/>
            <person name="Broicher A."/>
            <person name="Falb M."/>
            <person name="Palm P."/>
            <person name="Rodewald K."/>
            <person name="Ruepp A."/>
            <person name="Soppa J."/>
            <person name="Tittor J."/>
            <person name="Oesterhelt D."/>
        </authorList>
    </citation>
    <scope>NUCLEOTIDE SEQUENCE</scope>
    <source>
        <strain evidence="3">NRC-1</strain>
        <plasmid evidence="3">pNRC100</plasmid>
    </source>
</reference>
<reference evidence="2" key="4">
    <citation type="journal article" date="1991" name="J. Bacteriol.">
        <title>Structure of the gas vesicle plasmid in Halobacterium halobium inversion isomers, inverted repeats, and insertion sequences.</title>
        <authorList>
            <person name="Ng W.L."/>
            <person name="Kothakota S."/>
            <person name="DasSarma S."/>
        </authorList>
    </citation>
    <scope>NUCLEOTIDE SEQUENCE</scope>
    <source>
        <strain evidence="2">NRC-1</strain>
    </source>
</reference>
<reference evidence="2" key="3">
    <citation type="journal article" date="1991" name="Gene">
        <title>Structure and organization of the gas vesicle gene cluster on the Halobacterium halobium plasmid pNRC100.</title>
        <authorList>
            <person name="Jones J.G."/>
            <person name="Young D.C."/>
            <person name="DasSarma S."/>
        </authorList>
    </citation>
    <scope>NUCLEOTIDE SEQUENCE</scope>
    <source>
        <strain evidence="2">NRC-1</strain>
    </source>
</reference>
<reference evidence="2" key="5">
    <citation type="journal article" date="1992" name="Gene">
        <title>Genetic transformation of a halophilic archaebacterium with a gas vesicle gene cluster restores its ability to float.</title>
        <authorList>
            <person name="Halladay J.T."/>
            <person name="Ng W.L."/>
            <person name="DasSarma S."/>
        </authorList>
    </citation>
    <scope>NUCLEOTIDE SEQUENCE</scope>
    <source>
        <strain evidence="2">NRC-1</strain>
    </source>
</reference>
<protein>
    <submittedName>
        <fullName evidence="3">Spurious ORF</fullName>
    </submittedName>
</protein>
<reference evidence="2 4" key="15">
    <citation type="journal article" date="2000" name="Proc. Natl. Acad. Sci. U.S.A.">
        <title>Genome sequence of Halobacterium species NRC-1.</title>
        <authorList>
            <person name="Ng W.V."/>
            <person name="Kennedy S.P."/>
            <person name="Mahairas G.G."/>
            <person name="Berquist B."/>
            <person name="Pan M."/>
            <person name="Shukla H.D."/>
            <person name="Lasky S.R."/>
            <person name="Baliga N.S."/>
            <person name="Thorsson V."/>
            <person name="Sbrogna J."/>
            <person name="Swartzell S."/>
            <person name="Weir D."/>
            <person name="Hall J."/>
            <person name="Dahl T.A."/>
            <person name="Welti R."/>
            <person name="Goo Y.A."/>
            <person name="Leithauser B."/>
            <person name="Keller K."/>
            <person name="Cruz R."/>
            <person name="Danson M.J."/>
            <person name="Hough D.W."/>
            <person name="Maddocks D.G."/>
            <person name="Jablonski P.E."/>
            <person name="Krebs M.P."/>
            <person name="Angevine C.M."/>
            <person name="Dale H."/>
            <person name="Isenbarger T.A."/>
            <person name="Peck R.F."/>
            <person name="Pohlschroder M."/>
            <person name="Spudich J.L."/>
            <person name="Jung K.W."/>
            <person name="Alam M."/>
            <person name="Freitas T."/>
            <person name="Hou S."/>
            <person name="Daniels C.J."/>
            <person name="Dennis P.P."/>
            <person name="Omer A.D."/>
            <person name="Ebhardt H."/>
            <person name="Lowe T.M."/>
            <person name="Liang P."/>
            <person name="Riley M."/>
            <person name="Hood L."/>
            <person name="DasSarma S."/>
        </authorList>
    </citation>
    <scope>NUCLEOTIDE SEQUENCE [LARGE SCALE GENOMIC DNA]</scope>
    <source>
        <strain evidence="4">ATCC 700922 / JCM 11081 / NRC-1</strain>
        <strain evidence="2">NRC-1</strain>
        <plasmid evidence="4">Plasmid pNRC100</plasmid>
    </source>
</reference>
<feature type="region of interest" description="Disordered" evidence="1">
    <location>
        <begin position="1"/>
        <end position="50"/>
    </location>
</feature>
<dbReference type="EMBL" id="BK010830">
    <property type="protein sequence ID" value="DAC79486.1"/>
    <property type="molecule type" value="Genomic_DNA"/>
</dbReference>
<reference evidence="2" key="9">
    <citation type="journal article" date="1994" name="J. Bacteriol.">
        <title>Wild-type gas vesicle formation requires at least ten genes in the gvp gene cluster of Halobacterium halobium plasmid pNRC100.</title>
        <authorList>
            <person name="DasSarma S."/>
            <person name="Arora P."/>
            <person name="Lin F."/>
            <person name="Molinari E."/>
            <person name="Yin L.R."/>
        </authorList>
    </citation>
    <scope>NUCLEOTIDE SEQUENCE</scope>
    <source>
        <strain evidence="2">NRC-1</strain>
    </source>
</reference>
<dbReference type="HOGENOM" id="CLU_1536633_0_0_2"/>
<evidence type="ECO:0000256" key="1">
    <source>
        <dbReference type="SAM" id="MobiDB-lite"/>
    </source>
</evidence>
<dbReference type="Proteomes" id="UP000000554">
    <property type="component" value="Plasmid pNRC100"/>
</dbReference>
<name>O59633_HALSA</name>
<dbReference type="EMBL" id="AF016485">
    <property type="protein sequence ID" value="AAC82798.1"/>
    <property type="molecule type" value="Genomic_DNA"/>
</dbReference>
<proteinExistence type="predicted"/>
<reference evidence="2" key="12">
    <citation type="journal article" date="1997" name="FEMS Microbiol. Lett.">
        <title>Genetic analysis of gas vesicle formation in haloarchaea.</title>
        <authorList>
            <person name="DasSarma S."/>
            <person name="Arora P."/>
        </authorList>
    </citation>
    <scope>NUCLEOTIDE SEQUENCE</scope>
    <source>
        <strain evidence="2">NRC-1</strain>
        <plasmid evidence="2">pNRC100</plasmid>
    </source>
</reference>
<sequence length="174" mass="18843">MRVPAPELNGSSSSTELRRSVNSRMDSTRVRSPSRTIQLPTASVSPAHTRIQSIRVPSPRRSTATWSGVRLDATLSSRSRCEPVVFRLATAVIQHIPVGFPHYPSPLFSRDTTSNQSSRRSAVGEVVNASLCCRCAASHSSNRPYSVMVVMPAIAARRLIPIRGMSATVTITSA</sequence>
<reference evidence="2 4" key="13">
    <citation type="journal article" date="1998" name="Genome Res.">
        <title>Snapshot of a large dynamic replicon in a halophilic archaeon: megaplasmid or minichromosome?</title>
        <authorList>
            <person name="Ng W.V."/>
            <person name="Ciufo S.A."/>
            <person name="Smith T.M."/>
            <person name="Bumgarner R.E."/>
            <person name="Baskin D."/>
            <person name="Faust J."/>
            <person name="Hall B."/>
            <person name="Loretz C."/>
            <person name="Seto J."/>
            <person name="Slagel J."/>
            <person name="Hood L."/>
            <person name="DasSarma S."/>
        </authorList>
    </citation>
    <scope>NUCLEOTIDE SEQUENCE [LARGE SCALE GENOMIC DNA]</scope>
    <source>
        <strain evidence="4">ATCC 700922 / JCM 11081 / NRC-1</strain>
        <strain evidence="2">NRC-1</strain>
        <plasmid evidence="4">Plasmid pNRC100</plasmid>
    </source>
</reference>
<keyword evidence="2" id="KW-0614">Plasmid</keyword>
<reference evidence="2" key="14">
    <citation type="submission" date="1998-01" db="EMBL/GenBank/DDBJ databases">
        <authorList>
            <person name="Ng W.L."/>
            <person name="Ciufo S.A."/>
            <person name="Smith T.M."/>
            <person name="Bumgarner R.E."/>
            <person name="Loretz C."/>
            <person name="Baskin D."/>
            <person name="Faust J."/>
            <person name="Seto J."/>
            <person name="Slagel J."/>
            <person name="Hood L."/>
            <person name="DasSarma S."/>
        </authorList>
    </citation>
    <scope>NUCLEOTIDE SEQUENCE</scope>
    <source>
        <strain evidence="2">NRC-1</strain>
        <plasmid evidence="2">pNRC100</plasmid>
    </source>
</reference>